<organism evidence="1 2">
    <name type="scientific">Lentithecium fluviatile CBS 122367</name>
    <dbReference type="NCBI Taxonomy" id="1168545"/>
    <lineage>
        <taxon>Eukaryota</taxon>
        <taxon>Fungi</taxon>
        <taxon>Dikarya</taxon>
        <taxon>Ascomycota</taxon>
        <taxon>Pezizomycotina</taxon>
        <taxon>Dothideomycetes</taxon>
        <taxon>Pleosporomycetidae</taxon>
        <taxon>Pleosporales</taxon>
        <taxon>Massarineae</taxon>
        <taxon>Lentitheciaceae</taxon>
        <taxon>Lentithecium</taxon>
    </lineage>
</organism>
<dbReference type="AlphaFoldDB" id="A0A6G1IJ68"/>
<reference evidence="1" key="1">
    <citation type="journal article" date="2020" name="Stud. Mycol.">
        <title>101 Dothideomycetes genomes: a test case for predicting lifestyles and emergence of pathogens.</title>
        <authorList>
            <person name="Haridas S."/>
            <person name="Albert R."/>
            <person name="Binder M."/>
            <person name="Bloem J."/>
            <person name="Labutti K."/>
            <person name="Salamov A."/>
            <person name="Andreopoulos B."/>
            <person name="Baker S."/>
            <person name="Barry K."/>
            <person name="Bills G."/>
            <person name="Bluhm B."/>
            <person name="Cannon C."/>
            <person name="Castanera R."/>
            <person name="Culley D."/>
            <person name="Daum C."/>
            <person name="Ezra D."/>
            <person name="Gonzalez J."/>
            <person name="Henrissat B."/>
            <person name="Kuo A."/>
            <person name="Liang C."/>
            <person name="Lipzen A."/>
            <person name="Lutzoni F."/>
            <person name="Magnuson J."/>
            <person name="Mondo S."/>
            <person name="Nolan M."/>
            <person name="Ohm R."/>
            <person name="Pangilinan J."/>
            <person name="Park H.-J."/>
            <person name="Ramirez L."/>
            <person name="Alfaro M."/>
            <person name="Sun H."/>
            <person name="Tritt A."/>
            <person name="Yoshinaga Y."/>
            <person name="Zwiers L.-H."/>
            <person name="Turgeon B."/>
            <person name="Goodwin S."/>
            <person name="Spatafora J."/>
            <person name="Crous P."/>
            <person name="Grigoriev I."/>
        </authorList>
    </citation>
    <scope>NUCLEOTIDE SEQUENCE</scope>
    <source>
        <strain evidence="1">CBS 122367</strain>
    </source>
</reference>
<gene>
    <name evidence="1" type="ORF">K458DRAFT_395106</name>
</gene>
<accession>A0A6G1IJ68</accession>
<name>A0A6G1IJ68_9PLEO</name>
<keyword evidence="2" id="KW-1185">Reference proteome</keyword>
<proteinExistence type="predicted"/>
<protein>
    <submittedName>
        <fullName evidence="1">Uncharacterized protein</fullName>
    </submittedName>
</protein>
<dbReference type="Proteomes" id="UP000799291">
    <property type="component" value="Unassembled WGS sequence"/>
</dbReference>
<dbReference type="EMBL" id="MU005613">
    <property type="protein sequence ID" value="KAF2678287.1"/>
    <property type="molecule type" value="Genomic_DNA"/>
</dbReference>
<sequence length="253" mass="27623">MHLRLFHATNWTPSRYRRTVEDVCFLSNRVPAPSTTISIWLACHASAGTRFIAAPGPWIAASLTGSLALLPALEALSAEGALAVEAPTEWMPMSDIMLAYMRRNGSWGFQCCSAASARSVSSPTTAYFGLLRRMWSVTAPPSDIRPQAGRLVKRCLGTMSEWQAAAGRAKSTSGASEFARRIGKHDMSHPGPSHSGRRLYHCATRWNAGASVVSRAGTRVRADGRRPKQTLAQETVFQREQLRMLADDHGLIS</sequence>
<evidence type="ECO:0000313" key="1">
    <source>
        <dbReference type="EMBL" id="KAF2678287.1"/>
    </source>
</evidence>
<evidence type="ECO:0000313" key="2">
    <source>
        <dbReference type="Proteomes" id="UP000799291"/>
    </source>
</evidence>